<dbReference type="Pfam" id="PF02518">
    <property type="entry name" value="HATPase_c"/>
    <property type="match status" value="1"/>
</dbReference>
<dbReference type="GO" id="GO:0000156">
    <property type="term" value="F:phosphorelay response regulator activity"/>
    <property type="evidence" value="ECO:0007669"/>
    <property type="project" value="TreeGrafter"/>
</dbReference>
<evidence type="ECO:0000256" key="10">
    <source>
        <dbReference type="SAM" id="Phobius"/>
    </source>
</evidence>
<dbReference type="InterPro" id="IPR000014">
    <property type="entry name" value="PAS"/>
</dbReference>
<keyword evidence="9 10" id="KW-0472">Membrane</keyword>
<dbReference type="PROSITE" id="PS50109">
    <property type="entry name" value="HIS_KIN"/>
    <property type="match status" value="1"/>
</dbReference>
<dbReference type="InterPro" id="IPR035965">
    <property type="entry name" value="PAS-like_dom_sf"/>
</dbReference>
<dbReference type="CDD" id="cd00130">
    <property type="entry name" value="PAS"/>
    <property type="match status" value="1"/>
</dbReference>
<evidence type="ECO:0000256" key="8">
    <source>
        <dbReference type="ARBA" id="ARBA00022989"/>
    </source>
</evidence>
<feature type="domain" description="CHASE" evidence="13">
    <location>
        <begin position="71"/>
        <end position="288"/>
    </location>
</feature>
<keyword evidence="6 10" id="KW-0812">Transmembrane</keyword>
<comment type="caution">
    <text evidence="14">The sequence shown here is derived from an EMBL/GenBank/DDBJ whole genome shotgun (WGS) entry which is preliminary data.</text>
</comment>
<dbReference type="Gene3D" id="1.10.287.130">
    <property type="match status" value="1"/>
</dbReference>
<evidence type="ECO:0000256" key="1">
    <source>
        <dbReference type="ARBA" id="ARBA00000085"/>
    </source>
</evidence>
<evidence type="ECO:0000313" key="14">
    <source>
        <dbReference type="EMBL" id="MBB3167051.1"/>
    </source>
</evidence>
<reference evidence="14 15" key="1">
    <citation type="submission" date="2020-08" db="EMBL/GenBank/DDBJ databases">
        <title>Genomic Encyclopedia of Type Strains, Phase III (KMG-III): the genomes of soil and plant-associated and newly described type strains.</title>
        <authorList>
            <person name="Whitman W."/>
        </authorList>
    </citation>
    <scope>NUCLEOTIDE SEQUENCE [LARGE SCALE GENOMIC DNA]</scope>
    <source>
        <strain evidence="14 15">CECT 8571</strain>
    </source>
</reference>
<dbReference type="InterPro" id="IPR004358">
    <property type="entry name" value="Sig_transdc_His_kin-like_C"/>
</dbReference>
<dbReference type="SMART" id="SM01079">
    <property type="entry name" value="CHASE"/>
    <property type="match status" value="1"/>
</dbReference>
<keyword evidence="5" id="KW-0808">Transferase</keyword>
<dbReference type="InterPro" id="IPR036097">
    <property type="entry name" value="HisK_dim/P_sf"/>
</dbReference>
<proteinExistence type="predicted"/>
<dbReference type="GO" id="GO:0030295">
    <property type="term" value="F:protein kinase activator activity"/>
    <property type="evidence" value="ECO:0007669"/>
    <property type="project" value="TreeGrafter"/>
</dbReference>
<keyword evidence="15" id="KW-1185">Reference proteome</keyword>
<evidence type="ECO:0000256" key="6">
    <source>
        <dbReference type="ARBA" id="ARBA00022692"/>
    </source>
</evidence>
<evidence type="ECO:0000259" key="13">
    <source>
        <dbReference type="PROSITE" id="PS50839"/>
    </source>
</evidence>
<dbReference type="EC" id="2.7.13.3" evidence="3"/>
<dbReference type="GO" id="GO:0016020">
    <property type="term" value="C:membrane"/>
    <property type="evidence" value="ECO:0007669"/>
    <property type="project" value="UniProtKB-SubCell"/>
</dbReference>
<sequence length="684" mass="77174">MGLPLTAKPPWLVLLISVSVSFFAAYVTEQQARKTGQARFERYVEKLTYDIVHQLDTYSSLLRAGVGIFYASETVSRSEWGLFVGTLEVDRFYPGVQGIGYAAYLRPEDKAPFEAAISAEGFERFSVSPAGEREFYVPVTYLEPFTWRNQRAFGYDMFSEPARRKALERARDTGEASITGHVTLVQETEENVQAGFLMYVPVYQGKANPGTRNLRRDSIQGYVYAPFRMGRLLEAITKGGPKYLYFRITDGGLDGQTLYDSDPRNELDVGEYEATLPMEFGGREWTMLVRSTAMFDAAQSDNSTYWVLTAGLLDSFLLFAIVLGLVNNRRAAQQYSARMEHQLAVSEKFRQMADVAPTGLVAVDPLGNIELCNQRAVAMLGGREEDIVHHPIASFIPNQTPVRAAETARMVTCRSLTGIETPVELSQREAVLNGLTFMVYSLVDMTERKRQEDLLWRKTRELEQFVYAVSHDLKSPLVAITGLAEMLSQQPALLDDQENLHLLQRITANSRQMEQLLKDLLALSRVSHQSLALEFIELDALFEELRVRFWHAFEAEGALLEFERSGRGFWGHQTLILQLFSNLLGNALNYRDRQRQLKVKVTCKVARTGRVSMAVSDNGVGIDSEWQQKVFQLFTRRDSLNSSGSGLGLSICQAVVERHQGRIWLDSEVDVGTTFFVEIPSLKE</sequence>
<dbReference type="SMART" id="SM00387">
    <property type="entry name" value="HATPase_c"/>
    <property type="match status" value="1"/>
</dbReference>
<feature type="domain" description="PAS" evidence="12">
    <location>
        <begin position="345"/>
        <end position="388"/>
    </location>
</feature>
<feature type="transmembrane region" description="Helical" evidence="10">
    <location>
        <begin position="305"/>
        <end position="326"/>
    </location>
</feature>
<dbReference type="SMART" id="SM00091">
    <property type="entry name" value="PAS"/>
    <property type="match status" value="1"/>
</dbReference>
<dbReference type="PANTHER" id="PTHR42878:SF15">
    <property type="entry name" value="BACTERIOPHYTOCHROME"/>
    <property type="match status" value="1"/>
</dbReference>
<evidence type="ECO:0000256" key="7">
    <source>
        <dbReference type="ARBA" id="ARBA00022777"/>
    </source>
</evidence>
<evidence type="ECO:0000313" key="15">
    <source>
        <dbReference type="Proteomes" id="UP000559987"/>
    </source>
</evidence>
<evidence type="ECO:0000259" key="11">
    <source>
        <dbReference type="PROSITE" id="PS50109"/>
    </source>
</evidence>
<dbReference type="SMART" id="SM00388">
    <property type="entry name" value="HisKA"/>
    <property type="match status" value="1"/>
</dbReference>
<name>A0A839UJV3_9GAMM</name>
<dbReference type="Gene3D" id="3.30.450.20">
    <property type="entry name" value="PAS domain"/>
    <property type="match status" value="1"/>
</dbReference>
<dbReference type="InterPro" id="IPR003594">
    <property type="entry name" value="HATPase_dom"/>
</dbReference>
<protein>
    <recommendedName>
        <fullName evidence="3">histidine kinase</fullName>
        <ecNumber evidence="3">2.7.13.3</ecNumber>
    </recommendedName>
</protein>
<comment type="subcellular location">
    <subcellularLocation>
        <location evidence="2">Membrane</location>
    </subcellularLocation>
</comment>
<dbReference type="PANTHER" id="PTHR42878">
    <property type="entry name" value="TWO-COMPONENT HISTIDINE KINASE"/>
    <property type="match status" value="1"/>
</dbReference>
<dbReference type="InterPro" id="IPR006189">
    <property type="entry name" value="CHASE_dom"/>
</dbReference>
<feature type="domain" description="Histidine kinase" evidence="11">
    <location>
        <begin position="468"/>
        <end position="683"/>
    </location>
</feature>
<dbReference type="Gene3D" id="3.30.565.10">
    <property type="entry name" value="Histidine kinase-like ATPase, C-terminal domain"/>
    <property type="match status" value="1"/>
</dbReference>
<dbReference type="SUPFAM" id="SSF55785">
    <property type="entry name" value="PYP-like sensor domain (PAS domain)"/>
    <property type="match status" value="1"/>
</dbReference>
<evidence type="ECO:0000256" key="2">
    <source>
        <dbReference type="ARBA" id="ARBA00004370"/>
    </source>
</evidence>
<evidence type="ECO:0000256" key="3">
    <source>
        <dbReference type="ARBA" id="ARBA00012438"/>
    </source>
</evidence>
<dbReference type="RefSeq" id="WP_183907448.1">
    <property type="nucleotide sequence ID" value="NZ_JACHXZ010000001.1"/>
</dbReference>
<comment type="catalytic activity">
    <reaction evidence="1">
        <text>ATP + protein L-histidine = ADP + protein N-phospho-L-histidine.</text>
        <dbReference type="EC" id="2.7.13.3"/>
    </reaction>
</comment>
<evidence type="ECO:0000256" key="4">
    <source>
        <dbReference type="ARBA" id="ARBA00022553"/>
    </source>
</evidence>
<feature type="transmembrane region" description="Helical" evidence="10">
    <location>
        <begin position="12"/>
        <end position="28"/>
    </location>
</feature>
<evidence type="ECO:0000256" key="9">
    <source>
        <dbReference type="ARBA" id="ARBA00023136"/>
    </source>
</evidence>
<dbReference type="PROSITE" id="PS50112">
    <property type="entry name" value="PAS"/>
    <property type="match status" value="1"/>
</dbReference>
<dbReference type="PRINTS" id="PR00344">
    <property type="entry name" value="BCTRLSENSOR"/>
</dbReference>
<dbReference type="InterPro" id="IPR003661">
    <property type="entry name" value="HisK_dim/P_dom"/>
</dbReference>
<dbReference type="Pfam" id="PF00512">
    <property type="entry name" value="HisKA"/>
    <property type="match status" value="1"/>
</dbReference>
<dbReference type="SUPFAM" id="SSF55874">
    <property type="entry name" value="ATPase domain of HSP90 chaperone/DNA topoisomerase II/histidine kinase"/>
    <property type="match status" value="1"/>
</dbReference>
<keyword evidence="4" id="KW-0597">Phosphoprotein</keyword>
<gene>
    <name evidence="14" type="ORF">FHS30_000227</name>
</gene>
<dbReference type="GO" id="GO:0000155">
    <property type="term" value="F:phosphorelay sensor kinase activity"/>
    <property type="evidence" value="ECO:0007669"/>
    <property type="project" value="InterPro"/>
</dbReference>
<keyword evidence="7" id="KW-0418">Kinase</keyword>
<dbReference type="InterPro" id="IPR050351">
    <property type="entry name" value="BphY/WalK/GraS-like"/>
</dbReference>
<dbReference type="InterPro" id="IPR036890">
    <property type="entry name" value="HATPase_C_sf"/>
</dbReference>
<keyword evidence="8 10" id="KW-1133">Transmembrane helix</keyword>
<dbReference type="Pfam" id="PF13188">
    <property type="entry name" value="PAS_8"/>
    <property type="match status" value="1"/>
</dbReference>
<dbReference type="GO" id="GO:0007234">
    <property type="term" value="P:osmosensory signaling via phosphorelay pathway"/>
    <property type="evidence" value="ECO:0007669"/>
    <property type="project" value="TreeGrafter"/>
</dbReference>
<evidence type="ECO:0000259" key="12">
    <source>
        <dbReference type="PROSITE" id="PS50112"/>
    </source>
</evidence>
<dbReference type="Pfam" id="PF03924">
    <property type="entry name" value="CHASE"/>
    <property type="match status" value="1"/>
</dbReference>
<dbReference type="InterPro" id="IPR005467">
    <property type="entry name" value="His_kinase_dom"/>
</dbReference>
<evidence type="ECO:0000256" key="5">
    <source>
        <dbReference type="ARBA" id="ARBA00022679"/>
    </source>
</evidence>
<dbReference type="Gene3D" id="3.30.450.350">
    <property type="entry name" value="CHASE domain"/>
    <property type="match status" value="1"/>
</dbReference>
<dbReference type="SUPFAM" id="SSF47384">
    <property type="entry name" value="Homodimeric domain of signal transducing histidine kinase"/>
    <property type="match status" value="1"/>
</dbReference>
<accession>A0A839UJV3</accession>
<dbReference type="InterPro" id="IPR042240">
    <property type="entry name" value="CHASE_sf"/>
</dbReference>
<dbReference type="Proteomes" id="UP000559987">
    <property type="component" value="Unassembled WGS sequence"/>
</dbReference>
<dbReference type="PROSITE" id="PS50839">
    <property type="entry name" value="CHASE"/>
    <property type="match status" value="1"/>
</dbReference>
<dbReference type="CDD" id="cd00082">
    <property type="entry name" value="HisKA"/>
    <property type="match status" value="1"/>
</dbReference>
<organism evidence="14 15">
    <name type="scientific">Simiduia aestuariiviva</name>
    <dbReference type="NCBI Taxonomy" id="1510459"/>
    <lineage>
        <taxon>Bacteria</taxon>
        <taxon>Pseudomonadati</taxon>
        <taxon>Pseudomonadota</taxon>
        <taxon>Gammaproteobacteria</taxon>
        <taxon>Cellvibrionales</taxon>
        <taxon>Cellvibrionaceae</taxon>
        <taxon>Simiduia</taxon>
    </lineage>
</organism>
<dbReference type="EMBL" id="JACHXZ010000001">
    <property type="protein sequence ID" value="MBB3167051.1"/>
    <property type="molecule type" value="Genomic_DNA"/>
</dbReference>
<dbReference type="AlphaFoldDB" id="A0A839UJV3"/>